<dbReference type="Proteomes" id="UP000237000">
    <property type="component" value="Unassembled WGS sequence"/>
</dbReference>
<protein>
    <submittedName>
        <fullName evidence="1">Uncharacterized protein</fullName>
    </submittedName>
</protein>
<dbReference type="EMBL" id="JXTC01000569">
    <property type="protein sequence ID" value="PON45597.1"/>
    <property type="molecule type" value="Genomic_DNA"/>
</dbReference>
<comment type="caution">
    <text evidence="1">The sequence shown here is derived from an EMBL/GenBank/DDBJ whole genome shotgun (WGS) entry which is preliminary data.</text>
</comment>
<organism evidence="1 2">
    <name type="scientific">Trema orientale</name>
    <name type="common">Charcoal tree</name>
    <name type="synonym">Celtis orientalis</name>
    <dbReference type="NCBI Taxonomy" id="63057"/>
    <lineage>
        <taxon>Eukaryota</taxon>
        <taxon>Viridiplantae</taxon>
        <taxon>Streptophyta</taxon>
        <taxon>Embryophyta</taxon>
        <taxon>Tracheophyta</taxon>
        <taxon>Spermatophyta</taxon>
        <taxon>Magnoliopsida</taxon>
        <taxon>eudicotyledons</taxon>
        <taxon>Gunneridae</taxon>
        <taxon>Pentapetalae</taxon>
        <taxon>rosids</taxon>
        <taxon>fabids</taxon>
        <taxon>Rosales</taxon>
        <taxon>Cannabaceae</taxon>
        <taxon>Trema</taxon>
    </lineage>
</organism>
<accession>A0A2P5B9Y2</accession>
<gene>
    <name evidence="1" type="ORF">TorRG33x02_328320</name>
</gene>
<name>A0A2P5B9Y2_TREOI</name>
<proteinExistence type="predicted"/>
<dbReference type="OrthoDB" id="10469328at2759"/>
<dbReference type="InParanoid" id="A0A2P5B9Y2"/>
<evidence type="ECO:0000313" key="1">
    <source>
        <dbReference type="EMBL" id="PON45597.1"/>
    </source>
</evidence>
<reference evidence="2" key="1">
    <citation type="submission" date="2016-06" db="EMBL/GenBank/DDBJ databases">
        <title>Parallel loss of symbiosis genes in relatives of nitrogen-fixing non-legume Parasponia.</title>
        <authorList>
            <person name="Van Velzen R."/>
            <person name="Holmer R."/>
            <person name="Bu F."/>
            <person name="Rutten L."/>
            <person name="Van Zeijl A."/>
            <person name="Liu W."/>
            <person name="Santuari L."/>
            <person name="Cao Q."/>
            <person name="Sharma T."/>
            <person name="Shen D."/>
            <person name="Roswanjaya Y."/>
            <person name="Wardhani T."/>
            <person name="Kalhor M.S."/>
            <person name="Jansen J."/>
            <person name="Van den Hoogen J."/>
            <person name="Gungor B."/>
            <person name="Hartog M."/>
            <person name="Hontelez J."/>
            <person name="Verver J."/>
            <person name="Yang W.-C."/>
            <person name="Schijlen E."/>
            <person name="Repin R."/>
            <person name="Schilthuizen M."/>
            <person name="Schranz E."/>
            <person name="Heidstra R."/>
            <person name="Miyata K."/>
            <person name="Fedorova E."/>
            <person name="Kohlen W."/>
            <person name="Bisseling T."/>
            <person name="Smit S."/>
            <person name="Geurts R."/>
        </authorList>
    </citation>
    <scope>NUCLEOTIDE SEQUENCE [LARGE SCALE GENOMIC DNA]</scope>
    <source>
        <strain evidence="2">cv. RG33-2</strain>
    </source>
</reference>
<dbReference type="AlphaFoldDB" id="A0A2P5B9Y2"/>
<sequence length="64" mass="7062">MIFPGILGNQTPNLKRRRRNLPVEVAEGKARKECVLGSLFWCLSSIERVASPLISVVCCYGTPS</sequence>
<evidence type="ECO:0000313" key="2">
    <source>
        <dbReference type="Proteomes" id="UP000237000"/>
    </source>
</evidence>
<keyword evidence="2" id="KW-1185">Reference proteome</keyword>